<keyword evidence="3" id="KW-1185">Reference proteome</keyword>
<evidence type="ECO:0000256" key="1">
    <source>
        <dbReference type="SAM" id="MobiDB-lite"/>
    </source>
</evidence>
<proteinExistence type="predicted"/>
<reference evidence="3" key="1">
    <citation type="journal article" date="2017" name="Nat. Ecol. Evol.">
        <title>Genome expansion and lineage-specific genetic innovations in the forest pathogenic fungi Armillaria.</title>
        <authorList>
            <person name="Sipos G."/>
            <person name="Prasanna A.N."/>
            <person name="Walter M.C."/>
            <person name="O'Connor E."/>
            <person name="Balint B."/>
            <person name="Krizsan K."/>
            <person name="Kiss B."/>
            <person name="Hess J."/>
            <person name="Varga T."/>
            <person name="Slot J."/>
            <person name="Riley R."/>
            <person name="Boka B."/>
            <person name="Rigling D."/>
            <person name="Barry K."/>
            <person name="Lee J."/>
            <person name="Mihaltcheva S."/>
            <person name="LaButti K."/>
            <person name="Lipzen A."/>
            <person name="Waldron R."/>
            <person name="Moloney N.M."/>
            <person name="Sperisen C."/>
            <person name="Kredics L."/>
            <person name="Vagvoelgyi C."/>
            <person name="Patrignani A."/>
            <person name="Fitzpatrick D."/>
            <person name="Nagy I."/>
            <person name="Doyle S."/>
            <person name="Anderson J.B."/>
            <person name="Grigoriev I.V."/>
            <person name="Gueldener U."/>
            <person name="Muensterkoetter M."/>
            <person name="Nagy L.G."/>
        </authorList>
    </citation>
    <scope>NUCLEOTIDE SEQUENCE [LARGE SCALE GENOMIC DNA]</scope>
    <source>
        <strain evidence="3">Ar21-2</strain>
    </source>
</reference>
<evidence type="ECO:0000313" key="3">
    <source>
        <dbReference type="Proteomes" id="UP000217790"/>
    </source>
</evidence>
<evidence type="ECO:0000313" key="2">
    <source>
        <dbReference type="EMBL" id="PBK94644.1"/>
    </source>
</evidence>
<accession>A0A2H3DLB5</accession>
<dbReference type="InParanoid" id="A0A2H3DLB5"/>
<dbReference type="EMBL" id="KZ293653">
    <property type="protein sequence ID" value="PBK94644.1"/>
    <property type="molecule type" value="Genomic_DNA"/>
</dbReference>
<protein>
    <submittedName>
        <fullName evidence="2">Uncharacterized protein</fullName>
    </submittedName>
</protein>
<sequence>MDENVEQGKSSGFGNEPTSNHHGPATWREFLGIRFDHHITVQERMDHDGTHSYSAMNCPPAEEFIRQSDPDPTIVERILEVSLSFLERKCCLDDIFPIYLDLALRLQSRLSELDLVDEHVVRLFHAQLHLTLSVLQQASG</sequence>
<gene>
    <name evidence="2" type="ORF">ARMGADRAFT_1078529</name>
</gene>
<name>A0A2H3DLB5_ARMGA</name>
<organism evidence="2 3">
    <name type="scientific">Armillaria gallica</name>
    <name type="common">Bulbous honey fungus</name>
    <name type="synonym">Armillaria bulbosa</name>
    <dbReference type="NCBI Taxonomy" id="47427"/>
    <lineage>
        <taxon>Eukaryota</taxon>
        <taxon>Fungi</taxon>
        <taxon>Dikarya</taxon>
        <taxon>Basidiomycota</taxon>
        <taxon>Agaricomycotina</taxon>
        <taxon>Agaricomycetes</taxon>
        <taxon>Agaricomycetidae</taxon>
        <taxon>Agaricales</taxon>
        <taxon>Marasmiineae</taxon>
        <taxon>Physalacriaceae</taxon>
        <taxon>Armillaria</taxon>
    </lineage>
</organism>
<dbReference type="AlphaFoldDB" id="A0A2H3DLB5"/>
<dbReference type="Proteomes" id="UP000217790">
    <property type="component" value="Unassembled WGS sequence"/>
</dbReference>
<feature type="region of interest" description="Disordered" evidence="1">
    <location>
        <begin position="1"/>
        <end position="23"/>
    </location>
</feature>
<feature type="compositionally biased region" description="Polar residues" evidence="1">
    <location>
        <begin position="7"/>
        <end position="21"/>
    </location>
</feature>